<name>A0A9W9X133_9EURO</name>
<evidence type="ECO:0000256" key="1">
    <source>
        <dbReference type="ARBA" id="ARBA00005986"/>
    </source>
</evidence>
<dbReference type="PANTHER" id="PTHR40260">
    <property type="entry name" value="BLR8190 PROTEIN"/>
    <property type="match status" value="1"/>
</dbReference>
<evidence type="ECO:0008006" key="4">
    <source>
        <dbReference type="Google" id="ProtNLM"/>
    </source>
</evidence>
<dbReference type="SUPFAM" id="SSF54909">
    <property type="entry name" value="Dimeric alpha+beta barrel"/>
    <property type="match status" value="1"/>
</dbReference>
<dbReference type="InterPro" id="IPR011008">
    <property type="entry name" value="Dimeric_a/b-barrel"/>
</dbReference>
<gene>
    <name evidence="2" type="ORF">N7530_006007</name>
</gene>
<evidence type="ECO:0000313" key="3">
    <source>
        <dbReference type="Proteomes" id="UP001147760"/>
    </source>
</evidence>
<dbReference type="EMBL" id="JAPWDO010000003">
    <property type="protein sequence ID" value="KAJ5480498.1"/>
    <property type="molecule type" value="Genomic_DNA"/>
</dbReference>
<proteinExistence type="inferred from homology"/>
<dbReference type="NCBIfam" id="TIGR02118">
    <property type="entry name" value="EthD family reductase"/>
    <property type="match status" value="1"/>
</dbReference>
<accession>A0A9W9X133</accession>
<protein>
    <recommendedName>
        <fullName evidence="4">EthD domain-containing protein</fullName>
    </recommendedName>
</protein>
<reference evidence="2" key="1">
    <citation type="submission" date="2022-12" db="EMBL/GenBank/DDBJ databases">
        <authorList>
            <person name="Petersen C."/>
        </authorList>
    </citation>
    <scope>NUCLEOTIDE SEQUENCE</scope>
    <source>
        <strain evidence="2">IBT 17660</strain>
    </source>
</reference>
<comment type="similarity">
    <text evidence="1">Belongs to the tpcK family.</text>
</comment>
<dbReference type="InterPro" id="IPR009799">
    <property type="entry name" value="EthD_dom"/>
</dbReference>
<organism evidence="2 3">
    <name type="scientific">Penicillium desertorum</name>
    <dbReference type="NCBI Taxonomy" id="1303715"/>
    <lineage>
        <taxon>Eukaryota</taxon>
        <taxon>Fungi</taxon>
        <taxon>Dikarya</taxon>
        <taxon>Ascomycota</taxon>
        <taxon>Pezizomycotina</taxon>
        <taxon>Eurotiomycetes</taxon>
        <taxon>Eurotiomycetidae</taxon>
        <taxon>Eurotiales</taxon>
        <taxon>Aspergillaceae</taxon>
        <taxon>Penicillium</taxon>
    </lineage>
</organism>
<dbReference type="PANTHER" id="PTHR40260:SF2">
    <property type="entry name" value="BLR8190 PROTEIN"/>
    <property type="match status" value="1"/>
</dbReference>
<dbReference type="OrthoDB" id="4892971at2759"/>
<keyword evidence="3" id="KW-1185">Reference proteome</keyword>
<dbReference type="GO" id="GO:0016491">
    <property type="term" value="F:oxidoreductase activity"/>
    <property type="evidence" value="ECO:0007669"/>
    <property type="project" value="InterPro"/>
</dbReference>
<sequence length="99" mass="11067">MATIIIQYPIGHDFDFEYYVKKHLPLAEKAWWSEGLKCFEVIKLGGESPYQVYTILRWDSLISFQKAATSEEGKAIHGDVKNFTTAVPIMAIGGTVAQG</sequence>
<reference evidence="2" key="2">
    <citation type="journal article" date="2023" name="IMA Fungus">
        <title>Comparative genomic study of the Penicillium genus elucidates a diverse pangenome and 15 lateral gene transfer events.</title>
        <authorList>
            <person name="Petersen C."/>
            <person name="Sorensen T."/>
            <person name="Nielsen M.R."/>
            <person name="Sondergaard T.E."/>
            <person name="Sorensen J.L."/>
            <person name="Fitzpatrick D.A."/>
            <person name="Frisvad J.C."/>
            <person name="Nielsen K.L."/>
        </authorList>
    </citation>
    <scope>NUCLEOTIDE SEQUENCE</scope>
    <source>
        <strain evidence="2">IBT 17660</strain>
    </source>
</reference>
<dbReference type="AlphaFoldDB" id="A0A9W9X133"/>
<comment type="caution">
    <text evidence="2">The sequence shown here is derived from an EMBL/GenBank/DDBJ whole genome shotgun (WGS) entry which is preliminary data.</text>
</comment>
<dbReference type="Proteomes" id="UP001147760">
    <property type="component" value="Unassembled WGS sequence"/>
</dbReference>
<evidence type="ECO:0000313" key="2">
    <source>
        <dbReference type="EMBL" id="KAJ5480498.1"/>
    </source>
</evidence>
<dbReference type="Gene3D" id="3.30.70.100">
    <property type="match status" value="1"/>
</dbReference>